<comment type="caution">
    <text evidence="2">The sequence shown here is derived from an EMBL/GenBank/DDBJ whole genome shotgun (WGS) entry which is preliminary data.</text>
</comment>
<dbReference type="RefSeq" id="WP_380901355.1">
    <property type="nucleotide sequence ID" value="NZ_JBHUEG010000007.1"/>
</dbReference>
<keyword evidence="3" id="KW-1185">Reference proteome</keyword>
<dbReference type="InterPro" id="IPR008670">
    <property type="entry name" value="CoA_reduct_LuxC"/>
</dbReference>
<evidence type="ECO:0000313" key="2">
    <source>
        <dbReference type="EMBL" id="MFD2547012.1"/>
    </source>
</evidence>
<dbReference type="Pfam" id="PF05893">
    <property type="entry name" value="LuxC"/>
    <property type="match status" value="1"/>
</dbReference>
<evidence type="ECO:0000256" key="1">
    <source>
        <dbReference type="ARBA" id="ARBA00022857"/>
    </source>
</evidence>
<protein>
    <submittedName>
        <fullName evidence="2">Acyl-CoA reductase</fullName>
    </submittedName>
</protein>
<dbReference type="Proteomes" id="UP001597545">
    <property type="component" value="Unassembled WGS sequence"/>
</dbReference>
<sequence>MTQKQRIDAFVSLGNFLRSDDQKLDILLDNASIKNPWYTKNNVRKQLATLSANLTPENLQNWLVGYPDVTVDQTVGIILAGNIPLVGFHDILCVLIAGFRAQIKTSSDDAGLTSFLMQELITIEPKFATYIDIVERLSGFDLIIATGSDNSSRYFEYYFGKKPHIIRKNRNSIALLTGNESAQQLHQLGFDIFDYFGLGCRSVSKILLPKGYDIAVFFEAIEEFRPISTHHKYTNNYDYNKSIYLINGDKHFDNGFLLVKEDERLASPLAVVFFEEYADLAAVTLNLENSASSIQCLVTEATIETSIPTFPLGGSQSPRLTDYADGVNVLAFLMDHATQN</sequence>
<gene>
    <name evidence="2" type="ORF">ACFSR5_05050</name>
</gene>
<proteinExistence type="predicted"/>
<accession>A0ABW5KDJ0</accession>
<reference evidence="3" key="1">
    <citation type="journal article" date="2019" name="Int. J. Syst. Evol. Microbiol.">
        <title>The Global Catalogue of Microorganisms (GCM) 10K type strain sequencing project: providing services to taxonomists for standard genome sequencing and annotation.</title>
        <authorList>
            <consortium name="The Broad Institute Genomics Platform"/>
            <consortium name="The Broad Institute Genome Sequencing Center for Infectious Disease"/>
            <person name="Wu L."/>
            <person name="Ma J."/>
        </authorList>
    </citation>
    <scope>NUCLEOTIDE SEQUENCE [LARGE SCALE GENOMIC DNA]</scope>
    <source>
        <strain evidence="3">KCTC 42662</strain>
    </source>
</reference>
<keyword evidence="1" id="KW-0521">NADP</keyword>
<dbReference type="EMBL" id="JBHULR010000003">
    <property type="protein sequence ID" value="MFD2547012.1"/>
    <property type="molecule type" value="Genomic_DNA"/>
</dbReference>
<organism evidence="2 3">
    <name type="scientific">Sphingobacterium suaedae</name>
    <dbReference type="NCBI Taxonomy" id="1686402"/>
    <lineage>
        <taxon>Bacteria</taxon>
        <taxon>Pseudomonadati</taxon>
        <taxon>Bacteroidota</taxon>
        <taxon>Sphingobacteriia</taxon>
        <taxon>Sphingobacteriales</taxon>
        <taxon>Sphingobacteriaceae</taxon>
        <taxon>Sphingobacterium</taxon>
    </lineage>
</organism>
<name>A0ABW5KDJ0_9SPHI</name>
<evidence type="ECO:0000313" key="3">
    <source>
        <dbReference type="Proteomes" id="UP001597545"/>
    </source>
</evidence>